<dbReference type="PROSITE" id="PS50011">
    <property type="entry name" value="PROTEIN_KINASE_DOM"/>
    <property type="match status" value="1"/>
</dbReference>
<dbReference type="OrthoDB" id="5979581at2759"/>
<proteinExistence type="predicted"/>
<feature type="region of interest" description="Disordered" evidence="1">
    <location>
        <begin position="422"/>
        <end position="461"/>
    </location>
</feature>
<name>A0A6V7VE12_MELEN</name>
<reference evidence="3 4" key="1">
    <citation type="submission" date="2020-08" db="EMBL/GenBank/DDBJ databases">
        <authorList>
            <person name="Koutsovoulos G."/>
            <person name="Danchin GJ E."/>
        </authorList>
    </citation>
    <scope>NUCLEOTIDE SEQUENCE [LARGE SCALE GENOMIC DNA]</scope>
</reference>
<dbReference type="Proteomes" id="UP000580250">
    <property type="component" value="Unassembled WGS sequence"/>
</dbReference>
<comment type="caution">
    <text evidence="3">The sequence shown here is derived from an EMBL/GenBank/DDBJ whole genome shotgun (WGS) entry which is preliminary data.</text>
</comment>
<feature type="compositionally biased region" description="Basic and acidic residues" evidence="1">
    <location>
        <begin position="428"/>
        <end position="443"/>
    </location>
</feature>
<dbReference type="Pfam" id="PF02225">
    <property type="entry name" value="PA"/>
    <property type="match status" value="1"/>
</dbReference>
<evidence type="ECO:0000256" key="1">
    <source>
        <dbReference type="SAM" id="MobiDB-lite"/>
    </source>
</evidence>
<dbReference type="GO" id="GO:0005524">
    <property type="term" value="F:ATP binding"/>
    <property type="evidence" value="ECO:0007669"/>
    <property type="project" value="InterPro"/>
</dbReference>
<sequence>MGKFWKEASLETALMRDERSVQIVSAPHFGLPAWTAAPATFGMNFTNREKVIGEIVLVDPFKACNSSQLFNGNELRGKIAVILRGDCMFEDKALLVQREGAVGLIIIDNQQGSSFEHMPYFAMSGSANLDSDGQKKNNMKVEIPVVFLFYIEGQQFLDLIFDDPKMIVSIGENKFNPVYCFEQFLRQNFIFRREQFAISNQFLSINAEKTILYINFYFDGVNESSLVEEKQAVVERNIEWIDSTIQFPDIKFRQNFQAHLRALAYSLLDYPLNMEIKDYLQLRQLIRHLKLGRSKNVNEKGIFIPPLIFGRIQKRVIICKLYEPQTNFKCSELLQYGSKNIFSSIIDICFYIYLNFEIHTPGRNLLNTYLCWFTIKVHEKTWKTLSSKSFKCSLQSLSLCLSPFPAQLRCCYNALGATKEGRKKSGRKRESNQKSPTREEKKKSGPNKKYIKSKSVDQKEQKPNKWYHLQLLVPVTTYVLSPYGKKKKKSGPAKDITEKGVKTAIAISSSQPPVKEQQKFETVKADETRRNETQQTAKSLGGRVPTLEKATSDGNAVNLVVGEAIGNYKVTSRLGAGGCGVVYRVISKEGKDYAMKVERTNIDRSDQLLPLEAHILKRLQFSPYAAQFQQYGSCQTKEGGFRVLIMGLLGPSLSELQKQQLNGRFSIGTILKIGIQAVRAVAFMHSTYFVHRDIKPGNFAIDEGNHRRLYLFDFGLARSIKTRGEMSLRRPRPDVPFRGTPAYCSLNAHKRNEHGRHDDLWSIFYMLVELAIARLPWQGKTRILTKILKEQLMDSHYMFGCPVAFSTILIYLRSLDYYKRPDYVGIEHAFFEMLRARRLSWGIQMEWENQRPKQYMGVSVPNTSD</sequence>
<feature type="domain" description="Protein kinase" evidence="2">
    <location>
        <begin position="568"/>
        <end position="831"/>
    </location>
</feature>
<dbReference type="EMBL" id="CAJEWN010000214">
    <property type="protein sequence ID" value="CAD2173219.1"/>
    <property type="molecule type" value="Genomic_DNA"/>
</dbReference>
<dbReference type="Gene3D" id="3.50.30.30">
    <property type="match status" value="1"/>
</dbReference>
<organism evidence="3 4">
    <name type="scientific">Meloidogyne enterolobii</name>
    <name type="common">Root-knot nematode worm</name>
    <name type="synonym">Meloidogyne mayaguensis</name>
    <dbReference type="NCBI Taxonomy" id="390850"/>
    <lineage>
        <taxon>Eukaryota</taxon>
        <taxon>Metazoa</taxon>
        <taxon>Ecdysozoa</taxon>
        <taxon>Nematoda</taxon>
        <taxon>Chromadorea</taxon>
        <taxon>Rhabditida</taxon>
        <taxon>Tylenchina</taxon>
        <taxon>Tylenchomorpha</taxon>
        <taxon>Tylenchoidea</taxon>
        <taxon>Meloidogynidae</taxon>
        <taxon>Meloidogyninae</taxon>
        <taxon>Meloidogyne</taxon>
    </lineage>
</organism>
<protein>
    <recommendedName>
        <fullName evidence="2">Protein kinase domain-containing protein</fullName>
    </recommendedName>
</protein>
<accession>A0A6V7VE12</accession>
<dbReference type="SUPFAM" id="SSF56112">
    <property type="entry name" value="Protein kinase-like (PK-like)"/>
    <property type="match status" value="1"/>
</dbReference>
<dbReference type="Gene3D" id="1.10.510.10">
    <property type="entry name" value="Transferase(Phosphotransferase) domain 1"/>
    <property type="match status" value="1"/>
</dbReference>
<dbReference type="SMART" id="SM00220">
    <property type="entry name" value="S_TKc"/>
    <property type="match status" value="1"/>
</dbReference>
<dbReference type="InterPro" id="IPR046450">
    <property type="entry name" value="PA_dom_sf"/>
</dbReference>
<evidence type="ECO:0000313" key="4">
    <source>
        <dbReference type="Proteomes" id="UP000580250"/>
    </source>
</evidence>
<dbReference type="InterPro" id="IPR050235">
    <property type="entry name" value="CK1_Ser-Thr_kinase"/>
</dbReference>
<dbReference type="InterPro" id="IPR011009">
    <property type="entry name" value="Kinase-like_dom_sf"/>
</dbReference>
<dbReference type="InterPro" id="IPR000719">
    <property type="entry name" value="Prot_kinase_dom"/>
</dbReference>
<dbReference type="Pfam" id="PF00069">
    <property type="entry name" value="Pkinase"/>
    <property type="match status" value="1"/>
</dbReference>
<dbReference type="PANTHER" id="PTHR11909">
    <property type="entry name" value="CASEIN KINASE-RELATED"/>
    <property type="match status" value="1"/>
</dbReference>
<evidence type="ECO:0000313" key="3">
    <source>
        <dbReference type="EMBL" id="CAD2173219.1"/>
    </source>
</evidence>
<dbReference type="GO" id="GO:0004672">
    <property type="term" value="F:protein kinase activity"/>
    <property type="evidence" value="ECO:0007669"/>
    <property type="project" value="InterPro"/>
</dbReference>
<evidence type="ECO:0000259" key="2">
    <source>
        <dbReference type="PROSITE" id="PS50011"/>
    </source>
</evidence>
<dbReference type="AlphaFoldDB" id="A0A6V7VE12"/>
<gene>
    <name evidence="3" type="ORF">MENT_LOCUS24815</name>
</gene>
<dbReference type="SUPFAM" id="SSF52025">
    <property type="entry name" value="PA domain"/>
    <property type="match status" value="1"/>
</dbReference>
<dbReference type="InterPro" id="IPR003137">
    <property type="entry name" value="PA_domain"/>
</dbReference>